<reference evidence="10" key="1">
    <citation type="journal article" date="2020" name="mSystems">
        <title>Genome- and Community-Level Interaction Insights into Carbon Utilization and Element Cycling Functions of Hydrothermarchaeota in Hydrothermal Sediment.</title>
        <authorList>
            <person name="Zhou Z."/>
            <person name="Liu Y."/>
            <person name="Xu W."/>
            <person name="Pan J."/>
            <person name="Luo Z.H."/>
            <person name="Li M."/>
        </authorList>
    </citation>
    <scope>NUCLEOTIDE SEQUENCE [LARGE SCALE GENOMIC DNA]</scope>
    <source>
        <strain evidence="10">SpSt-1019</strain>
    </source>
</reference>
<dbReference type="EC" id="2.1.1.207" evidence="6"/>
<evidence type="ECO:0000256" key="4">
    <source>
        <dbReference type="ARBA" id="ARBA00022691"/>
    </source>
</evidence>
<dbReference type="Pfam" id="PF00588">
    <property type="entry name" value="SpoU_methylase"/>
    <property type="match status" value="1"/>
</dbReference>
<dbReference type="Gene3D" id="3.40.1280.10">
    <property type="match status" value="1"/>
</dbReference>
<dbReference type="GO" id="GO:0005737">
    <property type="term" value="C:cytoplasm"/>
    <property type="evidence" value="ECO:0007669"/>
    <property type="project" value="UniProtKB-SubCell"/>
</dbReference>
<dbReference type="PANTHER" id="PTHR42971">
    <property type="entry name" value="TRNA (CYTIDINE(34)-2'-O)-METHYLTRANSFERASE"/>
    <property type="match status" value="1"/>
</dbReference>
<dbReference type="EMBL" id="DRUY01000163">
    <property type="protein sequence ID" value="HHI65863.1"/>
    <property type="molecule type" value="Genomic_DNA"/>
</dbReference>
<dbReference type="InterPro" id="IPR001537">
    <property type="entry name" value="SpoU_MeTrfase"/>
</dbReference>
<proteinExistence type="inferred from homology"/>
<comment type="caution">
    <text evidence="10">The sequence shown here is derived from an EMBL/GenBank/DDBJ whole genome shotgun (WGS) entry which is preliminary data.</text>
</comment>
<dbReference type="AlphaFoldDB" id="A0A7C5KE04"/>
<organism evidence="10">
    <name type="scientific">Thermodesulfobium narugense</name>
    <dbReference type="NCBI Taxonomy" id="184064"/>
    <lineage>
        <taxon>Bacteria</taxon>
        <taxon>Pseudomonadati</taxon>
        <taxon>Thermodesulfobiota</taxon>
        <taxon>Thermodesulfobiia</taxon>
        <taxon>Thermodesulfobiales</taxon>
        <taxon>Thermodesulfobiaceae</taxon>
        <taxon>Thermodesulfobium</taxon>
    </lineage>
</organism>
<evidence type="ECO:0000256" key="6">
    <source>
        <dbReference type="HAMAP-Rule" id="MF_01885"/>
    </source>
</evidence>
<keyword evidence="8" id="KW-1133">Transmembrane helix</keyword>
<keyword evidence="8" id="KW-0472">Membrane</keyword>
<sequence>MKNERCHIRLKVVLVEPEIPQNTGNIGRLCVAAGASLVIVGPTGFIINDKRLKRSGMDYWKYLDFTFYPTFEEAWPNFDKENLFLFSPSGKKIYTQGNYSKESLLVFGKESTGLDKMLLKEFENKTYFIPMRKEARSLNLANSVAIVLYEALRQTEKW</sequence>
<dbReference type="PIRSF" id="PIRSF029256">
    <property type="entry name" value="SpoU_TrmH_prd"/>
    <property type="match status" value="1"/>
</dbReference>
<comment type="catalytic activity">
    <reaction evidence="6">
        <text>cytidine(34) in tRNA + S-adenosyl-L-methionine = 2'-O-methylcytidine(34) in tRNA + S-adenosyl-L-homocysteine + H(+)</text>
        <dbReference type="Rhea" id="RHEA:43084"/>
        <dbReference type="Rhea" id="RHEA-COMP:10331"/>
        <dbReference type="Rhea" id="RHEA-COMP:10332"/>
        <dbReference type="ChEBI" id="CHEBI:15378"/>
        <dbReference type="ChEBI" id="CHEBI:57856"/>
        <dbReference type="ChEBI" id="CHEBI:59789"/>
        <dbReference type="ChEBI" id="CHEBI:74495"/>
        <dbReference type="ChEBI" id="CHEBI:82748"/>
        <dbReference type="EC" id="2.1.1.207"/>
    </reaction>
</comment>
<feature type="binding site" evidence="6 7">
    <location>
        <position position="129"/>
    </location>
    <ligand>
        <name>S-adenosyl-L-methionine</name>
        <dbReference type="ChEBI" id="CHEBI:59789"/>
    </ligand>
</feature>
<comment type="subcellular location">
    <subcellularLocation>
        <location evidence="6">Cytoplasm</location>
    </subcellularLocation>
</comment>
<comment type="caution">
    <text evidence="6">Lacks conserved residue(s) required for the propagation of feature annotation.</text>
</comment>
<evidence type="ECO:0000256" key="7">
    <source>
        <dbReference type="PIRSR" id="PIRSR029256-1"/>
    </source>
</evidence>
<dbReference type="GO" id="GO:0002130">
    <property type="term" value="P:wobble position ribose methylation"/>
    <property type="evidence" value="ECO:0007669"/>
    <property type="project" value="TreeGrafter"/>
</dbReference>
<dbReference type="PANTHER" id="PTHR42971:SF1">
    <property type="entry name" value="TRNA (CYTIDINE(34)-2'-O)-METHYLTRANSFERASE"/>
    <property type="match status" value="1"/>
</dbReference>
<evidence type="ECO:0000259" key="9">
    <source>
        <dbReference type="Pfam" id="PF00588"/>
    </source>
</evidence>
<comment type="function">
    <text evidence="6">Could methylate the ribose at the nucleotide 34 wobble position in tRNA.</text>
</comment>
<dbReference type="GO" id="GO:0008175">
    <property type="term" value="F:tRNA methyltransferase activity"/>
    <property type="evidence" value="ECO:0007669"/>
    <property type="project" value="UniProtKB-UniRule"/>
</dbReference>
<evidence type="ECO:0000256" key="2">
    <source>
        <dbReference type="ARBA" id="ARBA00022603"/>
    </source>
</evidence>
<dbReference type="SUPFAM" id="SSF75217">
    <property type="entry name" value="alpha/beta knot"/>
    <property type="match status" value="1"/>
</dbReference>
<feature type="binding site" evidence="6 7">
    <location>
        <position position="137"/>
    </location>
    <ligand>
        <name>S-adenosyl-L-methionine</name>
        <dbReference type="ChEBI" id="CHEBI:59789"/>
    </ligand>
</feature>
<comment type="similarity">
    <text evidence="6">Belongs to the class IV-like SAM-binding methyltransferase superfamily. RNA methyltransferase TrmH family. TrmL subfamily.</text>
</comment>
<protein>
    <recommendedName>
        <fullName evidence="6">Putative tRNA (cytidine(34)-2'-O)-methyltransferase</fullName>
        <ecNumber evidence="6">2.1.1.207</ecNumber>
    </recommendedName>
    <alternativeName>
        <fullName evidence="6">tRNA (cytidine/uridine-2'-O-)-methyltransferase</fullName>
    </alternativeName>
</protein>
<dbReference type="GO" id="GO:0003723">
    <property type="term" value="F:RNA binding"/>
    <property type="evidence" value="ECO:0007669"/>
    <property type="project" value="InterPro"/>
</dbReference>
<dbReference type="CDD" id="cd18094">
    <property type="entry name" value="SpoU-like_TrmL"/>
    <property type="match status" value="1"/>
</dbReference>
<accession>A0A7C5KE04</accession>
<keyword evidence="1 6" id="KW-0963">Cytoplasm</keyword>
<dbReference type="InterPro" id="IPR029026">
    <property type="entry name" value="tRNA_m1G_MTases_N"/>
</dbReference>
<evidence type="ECO:0000256" key="8">
    <source>
        <dbReference type="SAM" id="Phobius"/>
    </source>
</evidence>
<keyword evidence="5 6" id="KW-0819">tRNA processing</keyword>
<dbReference type="HAMAP" id="MF_01885">
    <property type="entry name" value="tRNA_methyltr_TrmL"/>
    <property type="match status" value="1"/>
</dbReference>
<evidence type="ECO:0000256" key="3">
    <source>
        <dbReference type="ARBA" id="ARBA00022679"/>
    </source>
</evidence>
<feature type="binding site" evidence="6 7">
    <location>
        <position position="108"/>
    </location>
    <ligand>
        <name>S-adenosyl-L-methionine</name>
        <dbReference type="ChEBI" id="CHEBI:59789"/>
    </ligand>
</feature>
<evidence type="ECO:0000256" key="5">
    <source>
        <dbReference type="ARBA" id="ARBA00022694"/>
    </source>
</evidence>
<feature type="domain" description="tRNA/rRNA methyltransferase SpoU type" evidence="9">
    <location>
        <begin position="10"/>
        <end position="149"/>
    </location>
</feature>
<gene>
    <name evidence="10" type="ORF">ENL70_04880</name>
</gene>
<keyword evidence="2 6" id="KW-0489">Methyltransferase</keyword>
<keyword evidence="3 6" id="KW-0808">Transferase</keyword>
<evidence type="ECO:0000256" key="1">
    <source>
        <dbReference type="ARBA" id="ARBA00022490"/>
    </source>
</evidence>
<dbReference type="InterPro" id="IPR016914">
    <property type="entry name" value="TrmL"/>
</dbReference>
<dbReference type="InterPro" id="IPR029028">
    <property type="entry name" value="Alpha/beta_knot_MTases"/>
</dbReference>
<dbReference type="GO" id="GO:0008757">
    <property type="term" value="F:S-adenosylmethionine-dependent methyltransferase activity"/>
    <property type="evidence" value="ECO:0007669"/>
    <property type="project" value="UniProtKB-UniRule"/>
</dbReference>
<comment type="catalytic activity">
    <reaction evidence="6">
        <text>5-carboxymethylaminomethyluridine(34) in tRNA(Leu) + S-adenosyl-L-methionine = 5-carboxymethylaminomethyl-2'-O-methyluridine(34) in tRNA(Leu) + S-adenosyl-L-homocysteine + H(+)</text>
        <dbReference type="Rhea" id="RHEA:43088"/>
        <dbReference type="Rhea" id="RHEA-COMP:10333"/>
        <dbReference type="Rhea" id="RHEA-COMP:10334"/>
        <dbReference type="ChEBI" id="CHEBI:15378"/>
        <dbReference type="ChEBI" id="CHEBI:57856"/>
        <dbReference type="ChEBI" id="CHEBI:59789"/>
        <dbReference type="ChEBI" id="CHEBI:74508"/>
        <dbReference type="ChEBI" id="CHEBI:74511"/>
        <dbReference type="EC" id="2.1.1.207"/>
    </reaction>
</comment>
<feature type="transmembrane region" description="Helical" evidence="8">
    <location>
        <begin position="26"/>
        <end position="47"/>
    </location>
</feature>
<keyword evidence="4 6" id="KW-0949">S-adenosyl-L-methionine</keyword>
<name>A0A7C5KE04_9BACT</name>
<evidence type="ECO:0000313" key="10">
    <source>
        <dbReference type="EMBL" id="HHI65863.1"/>
    </source>
</evidence>
<keyword evidence="8" id="KW-0812">Transmembrane</keyword>